<evidence type="ECO:0000256" key="1">
    <source>
        <dbReference type="SAM" id="MobiDB-lite"/>
    </source>
</evidence>
<dbReference type="RefSeq" id="XP_028249995.1">
    <property type="nucleotide sequence ID" value="XM_028394194.1"/>
</dbReference>
<feature type="compositionally biased region" description="Polar residues" evidence="1">
    <location>
        <begin position="1"/>
        <end position="52"/>
    </location>
</feature>
<dbReference type="InParanoid" id="A0A6P7H4H6"/>
<sequence>MESNLNVDNMDSQESPQQAADADTQTVIKCPNDNSATGDTDDSQPGSHNQAETQDEEMVKLQSILKKLKCSEFENCVQVVDDLMKKPQILHSDVLHLLTAFVDRLPEKEESKPATNPSSSWWDLMYPYKVRVHTVVTGQTFGAHETMLENLKGTWTMVEMTSLAECDIIIVFCPITSRTGSDVEAVKRQAAVFSNDKPVVVVLMYHIRDEEFSPGGRKWFEDPRCVLEVHVLFHETQRGLLQCAQNDQAVREIQGELYRCSKSRWCPL</sequence>
<proteinExistence type="predicted"/>
<dbReference type="AlphaFoldDB" id="A0A6P7H4H6"/>
<dbReference type="PANTHER" id="PTHR34488:SF1">
    <property type="entry name" value="SI:CH211-245H14.1-RELATED"/>
    <property type="match status" value="1"/>
</dbReference>
<organism evidence="2 3">
    <name type="scientific">Parambassis ranga</name>
    <name type="common">Indian glassy fish</name>
    <dbReference type="NCBI Taxonomy" id="210632"/>
    <lineage>
        <taxon>Eukaryota</taxon>
        <taxon>Metazoa</taxon>
        <taxon>Chordata</taxon>
        <taxon>Craniata</taxon>
        <taxon>Vertebrata</taxon>
        <taxon>Euteleostomi</taxon>
        <taxon>Actinopterygii</taxon>
        <taxon>Neopterygii</taxon>
        <taxon>Teleostei</taxon>
        <taxon>Neoteleostei</taxon>
        <taxon>Acanthomorphata</taxon>
        <taxon>Ovalentaria</taxon>
        <taxon>Ambassidae</taxon>
        <taxon>Parambassis</taxon>
    </lineage>
</organism>
<gene>
    <name evidence="3" type="primary">LOC114426655</name>
</gene>
<name>A0A6P7H4H6_9TELE</name>
<accession>A0A6P7H4H6</accession>
<keyword evidence="2" id="KW-1185">Reference proteome</keyword>
<reference evidence="3" key="1">
    <citation type="submission" date="2025-08" db="UniProtKB">
        <authorList>
            <consortium name="RefSeq"/>
        </authorList>
    </citation>
    <scope>IDENTIFICATION</scope>
</reference>
<dbReference type="Proteomes" id="UP000515145">
    <property type="component" value="Chromosome 21"/>
</dbReference>
<dbReference type="GeneID" id="114426655"/>
<evidence type="ECO:0000313" key="2">
    <source>
        <dbReference type="Proteomes" id="UP000515145"/>
    </source>
</evidence>
<protein>
    <submittedName>
        <fullName evidence="3">Uncharacterized protein LOC114426655 isoform X1</fullName>
    </submittedName>
</protein>
<evidence type="ECO:0000313" key="3">
    <source>
        <dbReference type="RefSeq" id="XP_028249995.1"/>
    </source>
</evidence>
<feature type="region of interest" description="Disordered" evidence="1">
    <location>
        <begin position="1"/>
        <end position="57"/>
    </location>
</feature>
<dbReference type="PANTHER" id="PTHR34488">
    <property type="entry name" value="SI:CH211-245H14.1-RELATED"/>
    <property type="match status" value="1"/>
</dbReference>